<evidence type="ECO:0000313" key="9">
    <source>
        <dbReference type="Proteomes" id="UP000015102"/>
    </source>
</evidence>
<dbReference type="GO" id="GO:0031123">
    <property type="term" value="P:RNA 3'-end processing"/>
    <property type="evidence" value="ECO:0007669"/>
    <property type="project" value="UniProtKB-ARBA"/>
</dbReference>
<organism evidence="8 9">
    <name type="scientific">Megaselia scalaris</name>
    <name type="common">Humpbacked fly</name>
    <name type="synonym">Phora scalaris</name>
    <dbReference type="NCBI Taxonomy" id="36166"/>
    <lineage>
        <taxon>Eukaryota</taxon>
        <taxon>Metazoa</taxon>
        <taxon>Ecdysozoa</taxon>
        <taxon>Arthropoda</taxon>
        <taxon>Hexapoda</taxon>
        <taxon>Insecta</taxon>
        <taxon>Pterygota</taxon>
        <taxon>Neoptera</taxon>
        <taxon>Endopterygota</taxon>
        <taxon>Diptera</taxon>
        <taxon>Brachycera</taxon>
        <taxon>Muscomorpha</taxon>
        <taxon>Platypezoidea</taxon>
        <taxon>Phoridae</taxon>
        <taxon>Megaseliini</taxon>
        <taxon>Megaselia</taxon>
    </lineage>
</organism>
<name>T1GR18_MEGSC</name>
<dbReference type="Gene3D" id="3.60.15.10">
    <property type="entry name" value="Ribonuclease Z/Hydroxyacylglutathione hydrolase-like"/>
    <property type="match status" value="1"/>
</dbReference>
<evidence type="ECO:0000256" key="3">
    <source>
        <dbReference type="ARBA" id="ARBA00014856"/>
    </source>
</evidence>
<comment type="function">
    <text evidence="6">Endoribonuclease that catalyzes the hydrolysis of histone-coding pre-mRNA 3'-end. Involved in histone pre-mRNA processing during the S-phase of the cell cycle, which is required for entering/progressing through S-phase. Cleaves histone pre-mRNA at a major and a minor cleavage site after the 5'-ACCCA-3' and the 5'-ACCCACA-3' sequence, respectively, and located downstream of the stem-loop. May require the presence of the HDE element located at the histone pre-RNA 3'-end to avoid non-specific cleavage.</text>
</comment>
<dbReference type="AlphaFoldDB" id="T1GR18"/>
<evidence type="ECO:0000256" key="2">
    <source>
        <dbReference type="ARBA" id="ARBA00011738"/>
    </source>
</evidence>
<dbReference type="InterPro" id="IPR001279">
    <property type="entry name" value="Metallo-B-lactamas"/>
</dbReference>
<dbReference type="PANTHER" id="PTHR23200:SF48">
    <property type="entry name" value="METALLO-BETA-LACTAMASE DOMAIN-CONTAINING PROTEIN 1"/>
    <property type="match status" value="1"/>
</dbReference>
<comment type="subunit">
    <text evidence="2">Homodimer.</text>
</comment>
<dbReference type="OMA" id="RCRDGTN"/>
<reference evidence="8" key="2">
    <citation type="submission" date="2015-06" db="UniProtKB">
        <authorList>
            <consortium name="EnsemblMetazoa"/>
        </authorList>
    </citation>
    <scope>IDENTIFICATION</scope>
</reference>
<evidence type="ECO:0000259" key="7">
    <source>
        <dbReference type="SMART" id="SM00849"/>
    </source>
</evidence>
<dbReference type="PANTHER" id="PTHR23200">
    <property type="entry name" value="METALLO-BETA-LACTAMASE DOMAIN-CONTAINING PROTEIN 1"/>
    <property type="match status" value="1"/>
</dbReference>
<comment type="subcellular location">
    <subcellularLocation>
        <location evidence="1">Cytoplasm</location>
        <location evidence="1">Cytosol</location>
    </subcellularLocation>
</comment>
<evidence type="ECO:0000256" key="5">
    <source>
        <dbReference type="ARBA" id="ARBA00044690"/>
    </source>
</evidence>
<dbReference type="SUPFAM" id="SSF56281">
    <property type="entry name" value="Metallo-hydrolase/oxidoreductase"/>
    <property type="match status" value="1"/>
</dbReference>
<reference evidence="9" key="1">
    <citation type="submission" date="2013-02" db="EMBL/GenBank/DDBJ databases">
        <authorList>
            <person name="Hughes D."/>
        </authorList>
    </citation>
    <scope>NUCLEOTIDE SEQUENCE</scope>
    <source>
        <strain>Durham</strain>
        <strain evidence="9">NC isolate 2 -- Noor lab</strain>
    </source>
</reference>
<protein>
    <recommendedName>
        <fullName evidence="3">Metallo-beta-lactamase domain-containing protein 1</fullName>
    </recommendedName>
    <alternativeName>
        <fullName evidence="4">Endoribonuclease MBLAC1</fullName>
    </alternativeName>
</protein>
<feature type="domain" description="Metallo-beta-lactamase" evidence="7">
    <location>
        <begin position="27"/>
        <end position="195"/>
    </location>
</feature>
<sequence length="215" mass="23946">MSNKITVLFDGYSYKSEDNGKTIYKANCSSTLIKSKEGQYILVDTLTPWDSGILLELLSKEGVSKDDIKVIVCTHGHSDHIGNNNLFPNLETLIVGQTVSYKDNYELEVDFDKGFSISEDINVLGTPGHTLECSTVIVKNSNLGNCVCITGDLFEKEEDIIDESIWIEAGSSNENEQRRNRYKIASIADYIIPGHGKGFKVTNEIVKTLEKQIKD</sequence>
<dbReference type="InterPro" id="IPR039344">
    <property type="entry name" value="MBLAC1"/>
</dbReference>
<evidence type="ECO:0000256" key="6">
    <source>
        <dbReference type="ARBA" id="ARBA00045869"/>
    </source>
</evidence>
<comment type="catalytic activity">
    <reaction evidence="5">
        <text>a ribonucleotidyl-ribonucleotide-RNA + H2O = a 3'-end ribonucleotide-RNA + a 5'-end 5'-phospho-ribonucleoside-RNA + H(+)</text>
        <dbReference type="Rhea" id="RHEA:68096"/>
        <dbReference type="Rhea" id="RHEA-COMP:15179"/>
        <dbReference type="Rhea" id="RHEA-COMP:17355"/>
        <dbReference type="Rhea" id="RHEA-COMP:17428"/>
        <dbReference type="ChEBI" id="CHEBI:15377"/>
        <dbReference type="ChEBI" id="CHEBI:15378"/>
        <dbReference type="ChEBI" id="CHEBI:74896"/>
        <dbReference type="ChEBI" id="CHEBI:138282"/>
        <dbReference type="ChEBI" id="CHEBI:173118"/>
    </reaction>
    <physiologicalReaction direction="left-to-right" evidence="5">
        <dbReference type="Rhea" id="RHEA:68097"/>
    </physiologicalReaction>
</comment>
<dbReference type="CDD" id="cd07711">
    <property type="entry name" value="MBLAC1-like_MBL-fold"/>
    <property type="match status" value="1"/>
</dbReference>
<dbReference type="EMBL" id="CAQQ02197426">
    <property type="status" value="NOT_ANNOTATED_CDS"/>
    <property type="molecule type" value="Genomic_DNA"/>
</dbReference>
<evidence type="ECO:0000256" key="1">
    <source>
        <dbReference type="ARBA" id="ARBA00004514"/>
    </source>
</evidence>
<dbReference type="Proteomes" id="UP000015102">
    <property type="component" value="Unassembled WGS sequence"/>
</dbReference>
<dbReference type="SMART" id="SM00849">
    <property type="entry name" value="Lactamase_B"/>
    <property type="match status" value="1"/>
</dbReference>
<accession>T1GR18</accession>
<dbReference type="EnsemblMetazoa" id="MESCA006089-RA">
    <property type="protein sequence ID" value="MESCA006089-PA"/>
    <property type="gene ID" value="MESCA006089"/>
</dbReference>
<keyword evidence="9" id="KW-1185">Reference proteome</keyword>
<evidence type="ECO:0000313" key="8">
    <source>
        <dbReference type="EnsemblMetazoa" id="MESCA006089-PA"/>
    </source>
</evidence>
<dbReference type="Pfam" id="PF00753">
    <property type="entry name" value="Lactamase_B"/>
    <property type="match status" value="1"/>
</dbReference>
<dbReference type="HOGENOM" id="CLU_030571_2_6_1"/>
<dbReference type="GO" id="GO:0005829">
    <property type="term" value="C:cytosol"/>
    <property type="evidence" value="ECO:0007669"/>
    <property type="project" value="UniProtKB-SubCell"/>
</dbReference>
<evidence type="ECO:0000256" key="4">
    <source>
        <dbReference type="ARBA" id="ARBA00032988"/>
    </source>
</evidence>
<proteinExistence type="predicted"/>
<dbReference type="InterPro" id="IPR036866">
    <property type="entry name" value="RibonucZ/Hydroxyglut_hydro"/>
</dbReference>